<dbReference type="GO" id="GO:0000723">
    <property type="term" value="P:telomere maintenance"/>
    <property type="evidence" value="ECO:0007669"/>
    <property type="project" value="TreeGrafter"/>
</dbReference>
<dbReference type="EMBL" id="UYWY01022103">
    <property type="protein sequence ID" value="VDM45494.1"/>
    <property type="molecule type" value="Genomic_DNA"/>
</dbReference>
<evidence type="ECO:0000313" key="4">
    <source>
        <dbReference type="WBParaSite" id="TCNE_0001417301-mRNA-1"/>
    </source>
</evidence>
<gene>
    <name evidence="2" type="ORF">TCNE_LOCUS14173</name>
</gene>
<feature type="region of interest" description="Disordered" evidence="1">
    <location>
        <begin position="797"/>
        <end position="945"/>
    </location>
</feature>
<evidence type="ECO:0000256" key="1">
    <source>
        <dbReference type="SAM" id="MobiDB-lite"/>
    </source>
</evidence>
<protein>
    <submittedName>
        <fullName evidence="4">Rif1_N domain-containing protein</fullName>
    </submittedName>
</protein>
<dbReference type="PANTHER" id="PTHR22928:SF3">
    <property type="entry name" value="TELOMERE-ASSOCIATED PROTEIN RIF1"/>
    <property type="match status" value="1"/>
</dbReference>
<dbReference type="AlphaFoldDB" id="A0A183V0A3"/>
<evidence type="ECO:0000313" key="2">
    <source>
        <dbReference type="EMBL" id="VDM45494.1"/>
    </source>
</evidence>
<dbReference type="GO" id="GO:0005634">
    <property type="term" value="C:nucleus"/>
    <property type="evidence" value="ECO:0007669"/>
    <property type="project" value="TreeGrafter"/>
</dbReference>
<feature type="compositionally biased region" description="Basic and acidic residues" evidence="1">
    <location>
        <begin position="839"/>
        <end position="867"/>
    </location>
</feature>
<evidence type="ECO:0000313" key="3">
    <source>
        <dbReference type="Proteomes" id="UP000050794"/>
    </source>
</evidence>
<dbReference type="GO" id="GO:0140445">
    <property type="term" value="C:chromosome, telomeric repeat region"/>
    <property type="evidence" value="ECO:0007669"/>
    <property type="project" value="TreeGrafter"/>
</dbReference>
<dbReference type="PANTHER" id="PTHR22928">
    <property type="entry name" value="TELOMERE-ASSOCIATED PROTEIN RIF1"/>
    <property type="match status" value="1"/>
</dbReference>
<feature type="compositionally biased region" description="Low complexity" evidence="1">
    <location>
        <begin position="902"/>
        <end position="915"/>
    </location>
</feature>
<dbReference type="WBParaSite" id="TCNE_0001417301-mRNA-1">
    <property type="protein sequence ID" value="TCNE_0001417301-mRNA-1"/>
    <property type="gene ID" value="TCNE_0001417301"/>
</dbReference>
<feature type="compositionally biased region" description="Basic and acidic residues" evidence="1">
    <location>
        <begin position="806"/>
        <end position="828"/>
    </location>
</feature>
<reference evidence="2 3" key="2">
    <citation type="submission" date="2018-11" db="EMBL/GenBank/DDBJ databases">
        <authorList>
            <consortium name="Pathogen Informatics"/>
        </authorList>
    </citation>
    <scope>NUCLEOTIDE SEQUENCE [LARGE SCALE GENOMIC DNA]</scope>
</reference>
<organism evidence="3 4">
    <name type="scientific">Toxocara canis</name>
    <name type="common">Canine roundworm</name>
    <dbReference type="NCBI Taxonomy" id="6265"/>
    <lineage>
        <taxon>Eukaryota</taxon>
        <taxon>Metazoa</taxon>
        <taxon>Ecdysozoa</taxon>
        <taxon>Nematoda</taxon>
        <taxon>Chromadorea</taxon>
        <taxon>Rhabditida</taxon>
        <taxon>Spirurina</taxon>
        <taxon>Ascaridomorpha</taxon>
        <taxon>Ascaridoidea</taxon>
        <taxon>Toxocaridae</taxon>
        <taxon>Toxocara</taxon>
    </lineage>
</organism>
<proteinExistence type="predicted"/>
<accession>A0A183V0A3</accession>
<dbReference type="InterPro" id="IPR016024">
    <property type="entry name" value="ARM-type_fold"/>
</dbReference>
<reference evidence="4" key="1">
    <citation type="submission" date="2016-06" db="UniProtKB">
        <authorList>
            <consortium name="WormBaseParasite"/>
        </authorList>
    </citation>
    <scope>IDENTIFICATION</scope>
</reference>
<sequence>MPSDYTQIESLANVVLFTAQKPSEDGLESSPINFMASEFVGAFLSSDQTERVSLYSQLLLALENNGFEDVEAVTKLTLEDCVHETELGNAAVSFLSKLISHERIQKSVKLRRAILNGSRKTLDAIGEMFGEGHVEYKLRNIFTAWTELFAGLLKEAEEVKVVINTLCPPLKDAISSKREVVAEGALGVWRSLIDAFFATFADKPSTRFSGTFNLDPTCPCPYTHLLVFMDFMLRPLKYMPDFCLEAKFETWVHLAGAVGQYSSQCYELVVLGLIRMSVGGSVEVVEPTRDVCSEAIAAVSDHSALLVEKCDLKIAEEWMKRKMRRHGVLAKSGISILATLLDVRLPEGSDCRARYTLSQVHVQLWSVWAALCRVIVDKVIDAPKRVFALRHVIAHFIGWINESHLSHDLIIHAFLMLCDGQYFPNGSSEYTISHAFVAVLRKLAAGANPSLLRQLCEAALKNVSACSDAVRLRLLKTITDGVLDAAPNRQCPQSAVVWIYVAAALTVHSNKTQDLNEGSATDVRYITTDKVLMFPLECCCAAQLRQSELAKQLFDFWKRLYISVQTTNAREANASGFSCAVRTANSLIKAVNDNEVNSDTLMVGSHLLRIIVETFPFTALGESIFEGGNDDPLETLCKMIVVFGGRLLDALSAKVRTIFDVKTVQELVKMSCKSVESNYCGPFCSELLSKIEPLFIYGFRSSNLSIRLALADFWRKTFAKSSKLQCSPILRDVLISLRGKLRLTIPMVLETRADFPCFDRDSSVLSMSQQTTKDFDKDLSDSEVTVPLVKPLTPVRESASIAPRTGCDRPANKRQSVDFRGDNERFEVIEPQSATKRMRLTEHQKEKLRARGATEVEERAPKSKEESPEVIEESPPREPSKTPRRLCRSVDIRSYLSPSGTAAQKSPPKASSAPQKSKKSFPRRLQFSGKKWVPEEGVSASPTSSKSISYTILAYTLGATLGL</sequence>
<dbReference type="Proteomes" id="UP000050794">
    <property type="component" value="Unassembled WGS sequence"/>
</dbReference>
<name>A0A183V0A3_TOXCA</name>
<dbReference type="SUPFAM" id="SSF48371">
    <property type="entry name" value="ARM repeat"/>
    <property type="match status" value="1"/>
</dbReference>
<keyword evidence="3" id="KW-1185">Reference proteome</keyword>